<name>A0A1X7UG88_AMPQE</name>
<evidence type="ECO:0000313" key="4">
    <source>
        <dbReference type="EnsemblMetazoa" id="Aqu2.1.26496_001"/>
    </source>
</evidence>
<dbReference type="EnsemblMetazoa" id="Aqu2.1.26496_001">
    <property type="protein sequence ID" value="Aqu2.1.26496_001"/>
    <property type="gene ID" value="Aqu2.1.26496"/>
</dbReference>
<keyword evidence="5" id="KW-1185">Reference proteome</keyword>
<feature type="domain" description="Protein kinase" evidence="3">
    <location>
        <begin position="106"/>
        <end position="355"/>
    </location>
</feature>
<dbReference type="Pfam" id="PF07714">
    <property type="entry name" value="PK_Tyr_Ser-Thr"/>
    <property type="match status" value="1"/>
</dbReference>
<dbReference type="AlphaFoldDB" id="A0A1X7UG88"/>
<evidence type="ECO:0000313" key="5">
    <source>
        <dbReference type="Proteomes" id="UP000007879"/>
    </source>
</evidence>
<dbReference type="STRING" id="400682.A0A1X7UG88"/>
<feature type="coiled-coil region" evidence="1">
    <location>
        <begin position="422"/>
        <end position="453"/>
    </location>
</feature>
<accession>A0A1X7UG88</accession>
<dbReference type="PANTHER" id="PTHR44329:SF304">
    <property type="entry name" value="MITOGEN-ACTIVATED PROTEIN KINASE KINASE KINASE 13-LIKE ISOFORM X1"/>
    <property type="match status" value="1"/>
</dbReference>
<evidence type="ECO:0000256" key="1">
    <source>
        <dbReference type="SAM" id="Coils"/>
    </source>
</evidence>
<protein>
    <recommendedName>
        <fullName evidence="3">Protein kinase domain-containing protein</fullName>
    </recommendedName>
</protein>
<dbReference type="EnsemblMetazoa" id="XM_003388081.2">
    <property type="protein sequence ID" value="XP_003388129.1"/>
    <property type="gene ID" value="LOC100635655"/>
</dbReference>
<dbReference type="PROSITE" id="PS50011">
    <property type="entry name" value="PROTEIN_KINASE_DOM"/>
    <property type="match status" value="1"/>
</dbReference>
<dbReference type="InParanoid" id="A0A1X7UG88"/>
<evidence type="ECO:0000256" key="2">
    <source>
        <dbReference type="SAM" id="MobiDB-lite"/>
    </source>
</evidence>
<sequence length="544" mass="61194">MEDIEEDPPRDPPLSDTDELQATAKVNADPSASSAGMGMELSEQESRIRDLLDGLSLTAGRSSTTEYKKKTLGVVQNLVNYLNPLGYFKKDQAGQAYSWEIPFEDIRELSYIGKGGQGAVFSGKYRDNEVAVKKVNDPKQTELKILRKLSHPNIVKCLGVCNKPPCYCIVMEYCRLGNLFDYIRKTSTKIMPFDVIQWSREICTGMQFLHSKKLIHRDLKSLNVLVSDNHSMKITDFGVSRTLDHQFTKMTVIGSVAWMAPELIRSEPCSEKVDIWSFGVCLWELLTREEPYKDLNHGAVIYGVGSTTLSLPIPTGCPSDLKSLLQKCWQQKPKSRPSFSQIIEELNVIALGEFLKFDYAEYIQMQDSWKTEISLCLDGLTKNLQFHSNSHDEVNRIAMMRDEELRHAREVREMYEKKLAIASELCDILAAKKEELEMLSNELQHRTNDIQHEAVDSVISSLPSSKPLSIPKGRRPSTVNSSATTSKVGSLSSLSPEILITETGDYSPAIKDFLSRLDDTKISLSKKSGHRRAHSFSGHSSDNI</sequence>
<dbReference type="Gene3D" id="1.10.510.10">
    <property type="entry name" value="Transferase(Phosphotransferase) domain 1"/>
    <property type="match status" value="1"/>
</dbReference>
<dbReference type="SMART" id="SM00220">
    <property type="entry name" value="S_TKc"/>
    <property type="match status" value="1"/>
</dbReference>
<dbReference type="KEGG" id="aqu:100635655"/>
<dbReference type="PANTHER" id="PTHR44329">
    <property type="entry name" value="SERINE/THREONINE-PROTEIN KINASE TNNI3K-RELATED"/>
    <property type="match status" value="1"/>
</dbReference>
<dbReference type="OrthoDB" id="339325at2759"/>
<dbReference type="InterPro" id="IPR008271">
    <property type="entry name" value="Ser/Thr_kinase_AS"/>
</dbReference>
<feature type="region of interest" description="Disordered" evidence="2">
    <location>
        <begin position="525"/>
        <end position="544"/>
    </location>
</feature>
<proteinExistence type="predicted"/>
<dbReference type="InterPro" id="IPR001245">
    <property type="entry name" value="Ser-Thr/Tyr_kinase_cat_dom"/>
</dbReference>
<dbReference type="GO" id="GO:0004674">
    <property type="term" value="F:protein serine/threonine kinase activity"/>
    <property type="evidence" value="ECO:0007669"/>
    <property type="project" value="TreeGrafter"/>
</dbReference>
<feature type="region of interest" description="Disordered" evidence="2">
    <location>
        <begin position="465"/>
        <end position="489"/>
    </location>
</feature>
<reference evidence="5" key="1">
    <citation type="journal article" date="2010" name="Nature">
        <title>The Amphimedon queenslandica genome and the evolution of animal complexity.</title>
        <authorList>
            <person name="Srivastava M."/>
            <person name="Simakov O."/>
            <person name="Chapman J."/>
            <person name="Fahey B."/>
            <person name="Gauthier M.E."/>
            <person name="Mitros T."/>
            <person name="Richards G.S."/>
            <person name="Conaco C."/>
            <person name="Dacre M."/>
            <person name="Hellsten U."/>
            <person name="Larroux C."/>
            <person name="Putnam N.H."/>
            <person name="Stanke M."/>
            <person name="Adamska M."/>
            <person name="Darling A."/>
            <person name="Degnan S.M."/>
            <person name="Oakley T.H."/>
            <person name="Plachetzki D.C."/>
            <person name="Zhai Y."/>
            <person name="Adamski M."/>
            <person name="Calcino A."/>
            <person name="Cummins S.F."/>
            <person name="Goodstein D.M."/>
            <person name="Harris C."/>
            <person name="Jackson D.J."/>
            <person name="Leys S.P."/>
            <person name="Shu S."/>
            <person name="Woodcroft B.J."/>
            <person name="Vervoort M."/>
            <person name="Kosik K.S."/>
            <person name="Manning G."/>
            <person name="Degnan B.M."/>
            <person name="Rokhsar D.S."/>
        </authorList>
    </citation>
    <scope>NUCLEOTIDE SEQUENCE [LARGE SCALE GENOMIC DNA]</scope>
</reference>
<dbReference type="Proteomes" id="UP000007879">
    <property type="component" value="Unassembled WGS sequence"/>
</dbReference>
<organism evidence="4">
    <name type="scientific">Amphimedon queenslandica</name>
    <name type="common">Sponge</name>
    <dbReference type="NCBI Taxonomy" id="400682"/>
    <lineage>
        <taxon>Eukaryota</taxon>
        <taxon>Metazoa</taxon>
        <taxon>Porifera</taxon>
        <taxon>Demospongiae</taxon>
        <taxon>Heteroscleromorpha</taxon>
        <taxon>Haplosclerida</taxon>
        <taxon>Niphatidae</taxon>
        <taxon>Amphimedon</taxon>
    </lineage>
</organism>
<dbReference type="InterPro" id="IPR011009">
    <property type="entry name" value="Kinase-like_dom_sf"/>
</dbReference>
<reference evidence="4" key="2">
    <citation type="submission" date="2017-05" db="UniProtKB">
        <authorList>
            <consortium name="EnsemblMetazoa"/>
        </authorList>
    </citation>
    <scope>IDENTIFICATION</scope>
</reference>
<dbReference type="PROSITE" id="PS00108">
    <property type="entry name" value="PROTEIN_KINASE_ST"/>
    <property type="match status" value="1"/>
</dbReference>
<dbReference type="SUPFAM" id="SSF56112">
    <property type="entry name" value="Protein kinase-like (PK-like)"/>
    <property type="match status" value="1"/>
</dbReference>
<dbReference type="GO" id="GO:0005737">
    <property type="term" value="C:cytoplasm"/>
    <property type="evidence" value="ECO:0007669"/>
    <property type="project" value="TreeGrafter"/>
</dbReference>
<keyword evidence="1" id="KW-0175">Coiled coil</keyword>
<dbReference type="eggNOG" id="KOG4721">
    <property type="taxonomic scope" value="Eukaryota"/>
</dbReference>
<feature type="compositionally biased region" description="Polar residues" evidence="2">
    <location>
        <begin position="477"/>
        <end position="489"/>
    </location>
</feature>
<gene>
    <name evidence="4" type="primary">100635655</name>
</gene>
<dbReference type="InterPro" id="IPR051681">
    <property type="entry name" value="Ser/Thr_Kinases-Pseudokinases"/>
</dbReference>
<evidence type="ECO:0000259" key="3">
    <source>
        <dbReference type="PROSITE" id="PS50011"/>
    </source>
</evidence>
<dbReference type="Gene3D" id="3.30.200.20">
    <property type="entry name" value="Phosphorylase Kinase, domain 1"/>
    <property type="match status" value="1"/>
</dbReference>
<dbReference type="InterPro" id="IPR000719">
    <property type="entry name" value="Prot_kinase_dom"/>
</dbReference>
<dbReference type="PRINTS" id="PR00109">
    <property type="entry name" value="TYRKINASE"/>
</dbReference>
<dbReference type="GO" id="GO:0005524">
    <property type="term" value="F:ATP binding"/>
    <property type="evidence" value="ECO:0007669"/>
    <property type="project" value="InterPro"/>
</dbReference>